<comment type="caution">
    <text evidence="3">The sequence shown here is derived from an EMBL/GenBank/DDBJ whole genome shotgun (WGS) entry which is preliminary data.</text>
</comment>
<dbReference type="Proteomes" id="UP000031737">
    <property type="component" value="Unassembled WGS sequence"/>
</dbReference>
<evidence type="ECO:0000256" key="1">
    <source>
        <dbReference type="SAM" id="Coils"/>
    </source>
</evidence>
<evidence type="ECO:0000313" key="4">
    <source>
        <dbReference type="Proteomes" id="UP000031737"/>
    </source>
</evidence>
<gene>
    <name evidence="3" type="ORF">TRSC58_04626</name>
</gene>
<sequence>MANSVNLTLANTDALSQKVRLQRLEEELQSLKQHLFRGHGRGGMHPSWRQEYSPPAGMNLGGSKRHSSSSDSAKSVASIPVIEERMDMSYYELRRIVPHLSPEFECTERDAVLIISAIRSGSAAGGEESWEQRLSSLETEKRMVKNRLERRIQECYELKGTVAELRQKIRATQDDSHASVNLLSKRHEEMRKQLLMEESRSQKLKIRNGQLEMEVERLRGLLHSQLHK</sequence>
<dbReference type="VEuPathDB" id="TriTrypDB:TRSC58_04626"/>
<dbReference type="AlphaFoldDB" id="A0A061J0P6"/>
<name>A0A061J0P6_TRYRA</name>
<organism evidence="3 4">
    <name type="scientific">Trypanosoma rangeli SC58</name>
    <dbReference type="NCBI Taxonomy" id="429131"/>
    <lineage>
        <taxon>Eukaryota</taxon>
        <taxon>Discoba</taxon>
        <taxon>Euglenozoa</taxon>
        <taxon>Kinetoplastea</taxon>
        <taxon>Metakinetoplastina</taxon>
        <taxon>Trypanosomatida</taxon>
        <taxon>Trypanosomatidae</taxon>
        <taxon>Trypanosoma</taxon>
        <taxon>Herpetosoma</taxon>
    </lineage>
</organism>
<feature type="region of interest" description="Disordered" evidence="2">
    <location>
        <begin position="38"/>
        <end position="74"/>
    </location>
</feature>
<accession>A0A061J0P6</accession>
<dbReference type="OrthoDB" id="266050at2759"/>
<protein>
    <submittedName>
        <fullName evidence="3">Uncharacterized protein</fullName>
    </submittedName>
</protein>
<keyword evidence="4" id="KW-1185">Reference proteome</keyword>
<keyword evidence="1" id="KW-0175">Coiled coil</keyword>
<evidence type="ECO:0000313" key="3">
    <source>
        <dbReference type="EMBL" id="ESL07681.1"/>
    </source>
</evidence>
<evidence type="ECO:0000256" key="2">
    <source>
        <dbReference type="SAM" id="MobiDB-lite"/>
    </source>
</evidence>
<dbReference type="EMBL" id="AUPL01004626">
    <property type="protein sequence ID" value="ESL07681.1"/>
    <property type="molecule type" value="Genomic_DNA"/>
</dbReference>
<feature type="coiled-coil region" evidence="1">
    <location>
        <begin position="127"/>
        <end position="154"/>
    </location>
</feature>
<proteinExistence type="predicted"/>
<reference evidence="3 4" key="1">
    <citation type="submission" date="2013-07" db="EMBL/GenBank/DDBJ databases">
        <authorList>
            <person name="Stoco P.H."/>
            <person name="Wagner G."/>
            <person name="Gerber A."/>
            <person name="Zaha A."/>
            <person name="Thompson C."/>
            <person name="Bartholomeu D.C."/>
            <person name="Luckemeyer D.D."/>
            <person name="Bahia D."/>
            <person name="Loreto E."/>
            <person name="Prestes E.B."/>
            <person name="Lima F.M."/>
            <person name="Rodrigues-Luiz G."/>
            <person name="Vallejo G.A."/>
            <person name="Filho J.F."/>
            <person name="Monteiro K.M."/>
            <person name="Tyler K.M."/>
            <person name="de Almeida L.G."/>
            <person name="Ortiz M.F."/>
            <person name="Siervo M.A."/>
            <person name="de Moraes M.H."/>
            <person name="Cunha O.L."/>
            <person name="Mendonca-Neto R."/>
            <person name="Silva R."/>
            <person name="Teixeira S.M."/>
            <person name="Murta S.M."/>
            <person name="Sincero T.C."/>
            <person name="Mendes T.A."/>
            <person name="Urmenyi T.P."/>
            <person name="Silva V.G."/>
            <person name="da Rocha W.D."/>
            <person name="Andersson B."/>
            <person name="Romanha A.J."/>
            <person name="Steindel M."/>
            <person name="de Vasconcelos A.T."/>
            <person name="Grisard E.C."/>
        </authorList>
    </citation>
    <scope>NUCLEOTIDE SEQUENCE [LARGE SCALE GENOMIC DNA]</scope>
    <source>
        <strain evidence="3 4">SC58</strain>
    </source>
</reference>